<feature type="compositionally biased region" description="Polar residues" evidence="1">
    <location>
        <begin position="489"/>
        <end position="522"/>
    </location>
</feature>
<sequence length="877" mass="94702">MGKIGLITPEPDFGGQKLCVSKPNSRTRPGTATGLRPGLVSPKLGSGLGEHDPTAPPDGMESTWPRRVIVRKRTILQGGALHNLPILPPLPAVLSALEKRFPNHFPRLAHHSENPLINPALIGAMGRCSLKEPSHLELGLCASVVSRASLKEQSLEQWRATKEHNDLRIQGRSNENREESTTEKEEKKVNTIEDDQLMHKEMTGGNQGDTSAMHEKSEKNKCEESYGVAKVEDVITKQVESREIAQVEIQQSVIQEIQIKDVLALEVKVDERTSKTVPSQEQPHPKEEEIVGKTEVRIDFEGEWMEGRDLGEEDGEVESWDVVLDMVNTIWEDGWAGGRGAGAAEEGDTASISGSLQRWPLLRPPAGFGGSHPPSSAASELSLTELVKRARELDSDLEHLDLSQPHREAHGLMPKPQKERTDMYQTHPGPQREKCALLKGVGSRSQVCLELTPAIIEKVNADVDTNWSAKSAAGAATVGTSSTKEDSSPDSNRTLESDSSGIFLSLSNQSQEEVGSDSDQPMSGSDLGSSSTSFDRDGEEAGVKEWGREESAELDCPSTQAHAAQAHEPFPAISNKPSSFPQAQVDPFPAQKDVVTVTHLAPQCPEEGDFLSTDSFVYLAAPACLLLGPEGTGPYGTRDSDSDSSGSVGADMSVLGCGSLAGDSDWDSDASDSDPHRSSSRGPGAGGRPPPHTTCPPAPTEPGFDLFGDVPEPEVLSELFEEEDAGGGGVNVNNNVTTVPVPAPATSTVIWTPGGVRGVTPEPPREMTRAMTTAEQPSTAKKVTWQFRPAQRSVCTGSRKEKESPRSLSLGWLPLRLALRLGLRLALRLDLRLGLRLALRLALRLPLRLALRLGLRLDLRLGLRLALRLALRPPLRL</sequence>
<feature type="non-terminal residue" evidence="2">
    <location>
        <position position="1"/>
    </location>
</feature>
<feature type="compositionally biased region" description="Low complexity" evidence="1">
    <location>
        <begin position="523"/>
        <end position="533"/>
    </location>
</feature>
<feature type="region of interest" description="Disordered" evidence="1">
    <location>
        <begin position="632"/>
        <end position="710"/>
    </location>
</feature>
<dbReference type="EMBL" id="JANIIK010000035">
    <property type="protein sequence ID" value="KAJ3613063.1"/>
    <property type="molecule type" value="Genomic_DNA"/>
</dbReference>
<dbReference type="OrthoDB" id="8959915at2759"/>
<feature type="region of interest" description="Disordered" evidence="1">
    <location>
        <begin position="161"/>
        <end position="189"/>
    </location>
</feature>
<evidence type="ECO:0000313" key="2">
    <source>
        <dbReference type="EMBL" id="KAJ3613063.1"/>
    </source>
</evidence>
<protein>
    <submittedName>
        <fullName evidence="2">Uncharacterized protein</fullName>
    </submittedName>
</protein>
<feature type="region of interest" description="Disordered" evidence="1">
    <location>
        <begin position="472"/>
        <end position="565"/>
    </location>
</feature>
<name>A0A9Q0IX38_9TELE</name>
<feature type="region of interest" description="Disordered" evidence="1">
    <location>
        <begin position="403"/>
        <end position="429"/>
    </location>
</feature>
<organism evidence="2 3">
    <name type="scientific">Muraenolepis orangiensis</name>
    <name type="common">Patagonian moray cod</name>
    <dbReference type="NCBI Taxonomy" id="630683"/>
    <lineage>
        <taxon>Eukaryota</taxon>
        <taxon>Metazoa</taxon>
        <taxon>Chordata</taxon>
        <taxon>Craniata</taxon>
        <taxon>Vertebrata</taxon>
        <taxon>Euteleostomi</taxon>
        <taxon>Actinopterygii</taxon>
        <taxon>Neopterygii</taxon>
        <taxon>Teleostei</taxon>
        <taxon>Neoteleostei</taxon>
        <taxon>Acanthomorphata</taxon>
        <taxon>Zeiogadaria</taxon>
        <taxon>Gadariae</taxon>
        <taxon>Gadiformes</taxon>
        <taxon>Muraenolepidoidei</taxon>
        <taxon>Muraenolepididae</taxon>
        <taxon>Muraenolepis</taxon>
    </lineage>
</organism>
<keyword evidence="3" id="KW-1185">Reference proteome</keyword>
<feature type="compositionally biased region" description="Basic and acidic residues" evidence="1">
    <location>
        <begin position="534"/>
        <end position="551"/>
    </location>
</feature>
<feature type="compositionally biased region" description="Low complexity" evidence="1">
    <location>
        <begin position="643"/>
        <end position="654"/>
    </location>
</feature>
<feature type="compositionally biased region" description="Basic and acidic residues" evidence="1">
    <location>
        <begin position="403"/>
        <end position="422"/>
    </location>
</feature>
<dbReference type="AlphaFoldDB" id="A0A9Q0IX38"/>
<dbReference type="Proteomes" id="UP001148018">
    <property type="component" value="Unassembled WGS sequence"/>
</dbReference>
<feature type="compositionally biased region" description="Pro residues" evidence="1">
    <location>
        <begin position="688"/>
        <end position="700"/>
    </location>
</feature>
<feature type="compositionally biased region" description="Low complexity" evidence="1">
    <location>
        <begin position="472"/>
        <end position="482"/>
    </location>
</feature>
<evidence type="ECO:0000256" key="1">
    <source>
        <dbReference type="SAM" id="MobiDB-lite"/>
    </source>
</evidence>
<feature type="region of interest" description="Disordered" evidence="1">
    <location>
        <begin position="15"/>
        <end position="62"/>
    </location>
</feature>
<accession>A0A9Q0IX38</accession>
<gene>
    <name evidence="2" type="ORF">NHX12_019319</name>
</gene>
<proteinExistence type="predicted"/>
<reference evidence="2" key="1">
    <citation type="submission" date="2022-07" db="EMBL/GenBank/DDBJ databases">
        <title>Chromosome-level genome of Muraenolepis orangiensis.</title>
        <authorList>
            <person name="Kim J."/>
        </authorList>
    </citation>
    <scope>NUCLEOTIDE SEQUENCE</scope>
    <source>
        <strain evidence="2">KU_S4_2022</strain>
        <tissue evidence="2">Muscle</tissue>
    </source>
</reference>
<evidence type="ECO:0000313" key="3">
    <source>
        <dbReference type="Proteomes" id="UP001148018"/>
    </source>
</evidence>
<comment type="caution">
    <text evidence="2">The sequence shown here is derived from an EMBL/GenBank/DDBJ whole genome shotgun (WGS) entry which is preliminary data.</text>
</comment>